<evidence type="ECO:0000256" key="3">
    <source>
        <dbReference type="ARBA" id="ARBA00007049"/>
    </source>
</evidence>
<keyword evidence="13" id="KW-1185">Reference proteome</keyword>
<dbReference type="GeneID" id="5888469"/>
<dbReference type="PROSITE" id="PS50106">
    <property type="entry name" value="PDZ"/>
    <property type="match status" value="1"/>
</dbReference>
<evidence type="ECO:0000256" key="7">
    <source>
        <dbReference type="ARBA" id="ARBA00022989"/>
    </source>
</evidence>
<dbReference type="InterPro" id="IPR050358">
    <property type="entry name" value="RSE1/DDB1/CFT1"/>
</dbReference>
<dbReference type="GO" id="GO:0016567">
    <property type="term" value="P:protein ubiquitination"/>
    <property type="evidence" value="ECO:0007669"/>
    <property type="project" value="UniProtKB-UniPathway"/>
</dbReference>
<dbReference type="CDD" id="cd02434">
    <property type="entry name" value="Nodulin-21_like_3"/>
    <property type="match status" value="1"/>
</dbReference>
<evidence type="ECO:0000256" key="10">
    <source>
        <dbReference type="SAM" id="Phobius"/>
    </source>
</evidence>
<comment type="subcellular location">
    <subcellularLocation>
        <location evidence="2">Endomembrane system</location>
        <topology evidence="2">Multi-pass membrane protein</topology>
    </subcellularLocation>
    <subcellularLocation>
        <location evidence="1">Nucleus</location>
    </subcellularLocation>
</comment>
<dbReference type="Gene3D" id="1.10.150.910">
    <property type="match status" value="1"/>
</dbReference>
<dbReference type="FunCoup" id="A9URW6">
    <property type="interactions" value="1430"/>
</dbReference>
<accession>A9URW6</accession>
<organism evidence="12 13">
    <name type="scientific">Monosiga brevicollis</name>
    <name type="common">Choanoflagellate</name>
    <dbReference type="NCBI Taxonomy" id="81824"/>
    <lineage>
        <taxon>Eukaryota</taxon>
        <taxon>Choanoflagellata</taxon>
        <taxon>Craspedida</taxon>
        <taxon>Salpingoecidae</taxon>
        <taxon>Monosiga</taxon>
    </lineage>
</organism>
<name>A9URW6_MONBE</name>
<dbReference type="InterPro" id="IPR015943">
    <property type="entry name" value="WD40/YVTN_repeat-like_dom_sf"/>
</dbReference>
<evidence type="ECO:0000259" key="11">
    <source>
        <dbReference type="PROSITE" id="PS50106"/>
    </source>
</evidence>
<sequence length="1670" mass="181698">MDARHKSVDTRLHHLSVTGHLTFVEPDSTRKRQRPWAMDADVPEQLYYVVSSFKPSAVTTAVRANFTAPDELNLLILKHSHLEVYKVVEEGLEPVMDKDLYGSVLAMNVIRLPGWERDAVFLLTSTFRFFILASDEDNGVVTVIKGNALSSCQRPADCGVHVAVHPKGNCIFVSVYPGNALIIPFDASGEPMEAYSVFVPVSSLLDATFVNGAHDFTLALLSDDDTNFTSLKMFHLDVEERTLVEEQLADSTINTYSSRLLPLWNLDSGVLVLGEELCHVVTPSGIISSNLSESLPVAAGIIDTDGSRILIGDELGDLHLLVLEGIAERRVTSIVRQHLGRISTPSAIVYLDNGVVYIGSDQADCQLIQLLSHVQAEADNKVKVLQEYPNIGPIVDFEMVDLDGHGQQQVVSCCGSNQDGCLRILRKGVGIDVLASLDLEGLQDLWCLRSASNLGEDQHDVLALKFLEQTAFLSLAGDEVCLLYSTPTSHSYTELDGVDVAGANTELPALHCGNVRDGMWLVVTSQDARLLDAVDRTEVTRWSPPNGKGIDVCASTGDLLAVASGSDLYALSLSRTEGLHDMKNATLDHEIACLSIRASGPDQGAGTILAGLWTDFSLRAFSTRTLEEQAKVEVPTQVVSSSVASVTMEGTCYFFIGHGDGKLAYGVFDPLSSTFGAPHVVQVGSLPVKLRACKRGKDEFVFVATDRPMVVSSRRGKLLFCNVSAGACRTADVLNAEAYVDCLAYVEQDRLVFGKMENMQNLQIRKIPLDETPLGVTYHKSSGAFCVATDAARACPTPQEPICYLRLIDAQSFEVRDSFKLEQAESLFGHSLHTMQLRNDSTEYIVVGTAMHDPNRPLPKQGRILVLRVNDDGKLELVVSHAIHDGGIFSLQAFRDGVVAGINGRLEYFSLESTPLERKVEVASQTVFRGMQTVSCLGVCGNTVLVGDILQSVTAVNYSEQRNRFVVGPGDPESRYLLTCFLPAEDRFLFCDSDQNLVLGMPPVDTVENDASLMHLAGRIHIGDNINSYVICACIHVWTPYLLCPDSTFCFAALFVTSRFAFGSLSLSYERPAEAGEAGEDGAKQQSSPPIVFTTVLGGVGMILEVQQKHLWFMHEMQRRLADMGNAVGGLTHEDYRSTKNGKRESVTPARCFVDGNLIESFLELTPEEMEEVMKEFHIPNSSNDFVPVTVSEASCLLLLTCVLMLTSVSVVFSNVIMMIAWHLSLSLSFSLSLSLSFSLSHTRAQPLTGTMTTLKFQLDLRKRSLGMTIQGGIDHPVDGSTHVIVNKLAFGGAAAAAGLQVGDWIQSINGSSTTNATLAEAASHIKKAIPTSVRSLASCPAQHIPTNPERDRVGVPAHTCICLAFAPFPAQSLTLVVYRATDLKAVTSGDEQAAGLINSDRTINAQRAFNENDPLLSRLVHDMTSATEQHLNEAGQYVKAAVFGGLDGIITTFAVVASSNGARLSANVIVIMGVANLLADGLAMGMGEYLSSLSELQYARSERQREEWELENYEEGEISEMVELYMEKGIEEEDARQILHIMSKYKDFFVDHMLVQELGIMPPDEDESPFKNGVVMFLAFISFGLVPLLSYLMLQTVNFGSMDKDTALFAIACGFTGLAMFVLGAIKSKFSQQSWFMSGLTVLVNGGAAAGAAYLVGWLLEKYVGHSTD</sequence>
<dbReference type="InterPro" id="IPR008217">
    <property type="entry name" value="Ccc1_fam"/>
</dbReference>
<dbReference type="InterPro" id="IPR036034">
    <property type="entry name" value="PDZ_sf"/>
</dbReference>
<feature type="transmembrane region" description="Helical" evidence="10">
    <location>
        <begin position="1575"/>
        <end position="1595"/>
    </location>
</feature>
<keyword evidence="7 10" id="KW-1133">Transmembrane helix</keyword>
<dbReference type="KEGG" id="mbr:MONBRDRAFT_31124"/>
<dbReference type="eggNOG" id="KOG4473">
    <property type="taxonomic scope" value="Eukaryota"/>
</dbReference>
<dbReference type="OMA" id="HQDFLMR"/>
<dbReference type="SUPFAM" id="SSF50998">
    <property type="entry name" value="Quinoprotein alcohol dehydrogenase-like"/>
    <property type="match status" value="1"/>
</dbReference>
<dbReference type="Gene3D" id="2.130.10.10">
    <property type="entry name" value="YVTN repeat-like/Quinoprotein amine dehydrogenase"/>
    <property type="match status" value="3"/>
</dbReference>
<dbReference type="GO" id="GO:0005634">
    <property type="term" value="C:nucleus"/>
    <property type="evidence" value="ECO:0000318"/>
    <property type="project" value="GO_Central"/>
</dbReference>
<evidence type="ECO:0000313" key="13">
    <source>
        <dbReference type="Proteomes" id="UP000001357"/>
    </source>
</evidence>
<dbReference type="InterPro" id="IPR058543">
    <property type="entry name" value="Beta-prop_RSE1/DDB1/CPSF1_2nd"/>
</dbReference>
<evidence type="ECO:0000256" key="9">
    <source>
        <dbReference type="ARBA" id="ARBA00023242"/>
    </source>
</evidence>
<feature type="transmembrane region" description="Helical" evidence="10">
    <location>
        <begin position="1639"/>
        <end position="1661"/>
    </location>
</feature>
<dbReference type="Pfam" id="PF00595">
    <property type="entry name" value="PDZ"/>
    <property type="match status" value="1"/>
</dbReference>
<dbReference type="InParanoid" id="A9URW6"/>
<dbReference type="GO" id="GO:0035861">
    <property type="term" value="C:site of double-strand break"/>
    <property type="evidence" value="ECO:0000318"/>
    <property type="project" value="GO_Central"/>
</dbReference>
<dbReference type="SMART" id="SM00228">
    <property type="entry name" value="PDZ"/>
    <property type="match status" value="1"/>
</dbReference>
<comment type="similarity">
    <text evidence="4">Belongs to the DDB1 family.</text>
</comment>
<keyword evidence="9" id="KW-0539">Nucleus</keyword>
<dbReference type="STRING" id="81824.A9URW6"/>
<feature type="transmembrane region" description="Helical" evidence="10">
    <location>
        <begin position="1607"/>
        <end position="1627"/>
    </location>
</feature>
<dbReference type="GO" id="GO:0030026">
    <property type="term" value="P:intracellular manganese ion homeostasis"/>
    <property type="evidence" value="ECO:0007669"/>
    <property type="project" value="InterPro"/>
</dbReference>
<gene>
    <name evidence="12" type="ORF">MONBRDRAFT_31124</name>
</gene>
<dbReference type="Pfam" id="PF01988">
    <property type="entry name" value="VIT1"/>
    <property type="match status" value="1"/>
</dbReference>
<dbReference type="GO" id="GO:0043161">
    <property type="term" value="P:proteasome-mediated ubiquitin-dependent protein catabolic process"/>
    <property type="evidence" value="ECO:0000318"/>
    <property type="project" value="GO_Central"/>
</dbReference>
<feature type="domain" description="PDZ" evidence="11">
    <location>
        <begin position="1254"/>
        <end position="1329"/>
    </location>
</feature>
<dbReference type="Proteomes" id="UP000001357">
    <property type="component" value="Unassembled WGS sequence"/>
</dbReference>
<dbReference type="GO" id="GO:0003676">
    <property type="term" value="F:nucleic acid binding"/>
    <property type="evidence" value="ECO:0007669"/>
    <property type="project" value="InterPro"/>
</dbReference>
<dbReference type="UniPathway" id="UPA00143"/>
<evidence type="ECO:0000256" key="1">
    <source>
        <dbReference type="ARBA" id="ARBA00004123"/>
    </source>
</evidence>
<dbReference type="RefSeq" id="XP_001742963.1">
    <property type="nucleotide sequence ID" value="XM_001742911.1"/>
</dbReference>
<dbReference type="GO" id="GO:0012505">
    <property type="term" value="C:endomembrane system"/>
    <property type="evidence" value="ECO:0007669"/>
    <property type="project" value="UniProtKB-SubCell"/>
</dbReference>
<dbReference type="PANTHER" id="PTHR10644">
    <property type="entry name" value="DNA REPAIR/RNA PROCESSING CPSF FAMILY"/>
    <property type="match status" value="1"/>
</dbReference>
<dbReference type="InterPro" id="IPR018846">
    <property type="entry name" value="Beta-prop_RSE1/DDB1/CPSF1_1st"/>
</dbReference>
<dbReference type="Pfam" id="PF10433">
    <property type="entry name" value="Beta-prop_RSE1_1st"/>
    <property type="match status" value="1"/>
</dbReference>
<evidence type="ECO:0000313" key="12">
    <source>
        <dbReference type="EMBL" id="EDQ91677.1"/>
    </source>
</evidence>
<dbReference type="Pfam" id="PF03178">
    <property type="entry name" value="CPSF_A"/>
    <property type="match status" value="1"/>
</dbReference>
<dbReference type="InterPro" id="IPR001478">
    <property type="entry name" value="PDZ"/>
</dbReference>
<dbReference type="Gene3D" id="2.30.42.10">
    <property type="match status" value="1"/>
</dbReference>
<dbReference type="EMBL" id="CH991544">
    <property type="protein sequence ID" value="EDQ91677.1"/>
    <property type="molecule type" value="Genomic_DNA"/>
</dbReference>
<keyword evidence="8 10" id="KW-0472">Membrane</keyword>
<evidence type="ECO:0000256" key="6">
    <source>
        <dbReference type="ARBA" id="ARBA00022692"/>
    </source>
</evidence>
<reference evidence="12 13" key="1">
    <citation type="journal article" date="2008" name="Nature">
        <title>The genome of the choanoflagellate Monosiga brevicollis and the origin of metazoans.</title>
        <authorList>
            <consortium name="JGI Sequencing"/>
            <person name="King N."/>
            <person name="Westbrook M.J."/>
            <person name="Young S.L."/>
            <person name="Kuo A."/>
            <person name="Abedin M."/>
            <person name="Chapman J."/>
            <person name="Fairclough S."/>
            <person name="Hellsten U."/>
            <person name="Isogai Y."/>
            <person name="Letunic I."/>
            <person name="Marr M."/>
            <person name="Pincus D."/>
            <person name="Putnam N."/>
            <person name="Rokas A."/>
            <person name="Wright K.J."/>
            <person name="Zuzow R."/>
            <person name="Dirks W."/>
            <person name="Good M."/>
            <person name="Goodstein D."/>
            <person name="Lemons D."/>
            <person name="Li W."/>
            <person name="Lyons J.B."/>
            <person name="Morris A."/>
            <person name="Nichols S."/>
            <person name="Richter D.J."/>
            <person name="Salamov A."/>
            <person name="Bork P."/>
            <person name="Lim W.A."/>
            <person name="Manning G."/>
            <person name="Miller W.T."/>
            <person name="McGinnis W."/>
            <person name="Shapiro H."/>
            <person name="Tjian R."/>
            <person name="Grigoriev I.V."/>
            <person name="Rokhsar D."/>
        </authorList>
    </citation>
    <scope>NUCLEOTIDE SEQUENCE [LARGE SCALE GENOMIC DNA]</scope>
    <source>
        <strain evidence="13">MX1 / ATCC 50154</strain>
    </source>
</reference>
<dbReference type="InterPro" id="IPR004871">
    <property type="entry name" value="RSE1/DDB1/CPSF1_C"/>
</dbReference>
<evidence type="ECO:0000256" key="4">
    <source>
        <dbReference type="ARBA" id="ARBA00007453"/>
    </source>
</evidence>
<evidence type="ECO:0000256" key="5">
    <source>
        <dbReference type="ARBA" id="ARBA00014577"/>
    </source>
</evidence>
<proteinExistence type="inferred from homology"/>
<dbReference type="SUPFAM" id="SSF50156">
    <property type="entry name" value="PDZ domain-like"/>
    <property type="match status" value="1"/>
</dbReference>
<protein>
    <recommendedName>
        <fullName evidence="5">DNA damage-binding protein 1</fullName>
    </recommendedName>
</protein>
<dbReference type="eggNOG" id="KOG1897">
    <property type="taxonomic scope" value="Eukaryota"/>
</dbReference>
<evidence type="ECO:0000256" key="8">
    <source>
        <dbReference type="ARBA" id="ARBA00023136"/>
    </source>
</evidence>
<keyword evidence="6 10" id="KW-0812">Transmembrane</keyword>
<dbReference type="GO" id="GO:0005384">
    <property type="term" value="F:manganese ion transmembrane transporter activity"/>
    <property type="evidence" value="ECO:0007669"/>
    <property type="project" value="InterPro"/>
</dbReference>
<dbReference type="InterPro" id="IPR011047">
    <property type="entry name" value="Quinoprotein_ADH-like_sf"/>
</dbReference>
<dbReference type="GO" id="GO:0006281">
    <property type="term" value="P:DNA repair"/>
    <property type="evidence" value="ECO:0000318"/>
    <property type="project" value="GO_Central"/>
</dbReference>
<evidence type="ECO:0000256" key="2">
    <source>
        <dbReference type="ARBA" id="ARBA00004127"/>
    </source>
</evidence>
<comment type="similarity">
    <text evidence="3">Belongs to the CCC1 family.</text>
</comment>
<dbReference type="Pfam" id="PF23726">
    <property type="entry name" value="Beta-prop_RSE1_2nd"/>
    <property type="match status" value="1"/>
</dbReference>